<evidence type="ECO:0000256" key="1">
    <source>
        <dbReference type="SAM" id="MobiDB-lite"/>
    </source>
</evidence>
<dbReference type="InterPro" id="IPR042099">
    <property type="entry name" value="ANL_N_sf"/>
</dbReference>
<dbReference type="EMBL" id="ML979132">
    <property type="protein sequence ID" value="KAF1921888.1"/>
    <property type="molecule type" value="Genomic_DNA"/>
</dbReference>
<evidence type="ECO:0000313" key="3">
    <source>
        <dbReference type="EMBL" id="KAF1921888.1"/>
    </source>
</evidence>
<dbReference type="Gene3D" id="3.40.50.12780">
    <property type="entry name" value="N-terminal domain of ligase-like"/>
    <property type="match status" value="1"/>
</dbReference>
<accession>A0A6A5R3X9</accession>
<feature type="domain" description="AMP-dependent synthetase/ligase" evidence="2">
    <location>
        <begin position="59"/>
        <end position="125"/>
    </location>
</feature>
<dbReference type="AlphaFoldDB" id="A0A6A5R3X9"/>
<evidence type="ECO:0000313" key="4">
    <source>
        <dbReference type="Proteomes" id="UP000800096"/>
    </source>
</evidence>
<proteinExistence type="predicted"/>
<dbReference type="Proteomes" id="UP000800096">
    <property type="component" value="Unassembled WGS sequence"/>
</dbReference>
<organism evidence="3 4">
    <name type="scientific">Ampelomyces quisqualis</name>
    <name type="common">Powdery mildew agent</name>
    <dbReference type="NCBI Taxonomy" id="50730"/>
    <lineage>
        <taxon>Eukaryota</taxon>
        <taxon>Fungi</taxon>
        <taxon>Dikarya</taxon>
        <taxon>Ascomycota</taxon>
        <taxon>Pezizomycotina</taxon>
        <taxon>Dothideomycetes</taxon>
        <taxon>Pleosporomycetidae</taxon>
        <taxon>Pleosporales</taxon>
        <taxon>Pleosporineae</taxon>
        <taxon>Phaeosphaeriaceae</taxon>
        <taxon>Ampelomyces</taxon>
    </lineage>
</organism>
<name>A0A6A5R3X9_AMPQU</name>
<keyword evidence="4" id="KW-1185">Reference proteome</keyword>
<gene>
    <name evidence="3" type="ORF">BDU57DRAFT_510915</name>
</gene>
<dbReference type="OrthoDB" id="6614653at2759"/>
<feature type="region of interest" description="Disordered" evidence="1">
    <location>
        <begin position="1"/>
        <end position="27"/>
    </location>
</feature>
<evidence type="ECO:0000259" key="2">
    <source>
        <dbReference type="Pfam" id="PF00501"/>
    </source>
</evidence>
<protein>
    <recommendedName>
        <fullName evidence="2">AMP-dependent synthetase/ligase domain-containing protein</fullName>
    </recommendedName>
</protein>
<sequence>MQCSSQYTPAQSPPPLRRPDSSTHSHRRCPIVLPEDACRATSDVLSLREIVLNTADTATLEALECRDEVYIVIVTAGGYEYSVAMLAVLALGAAAVPITPALPVEEPAYFVEKSKSALVLVSSFDLIASTSNEHFRDVPIEPCT</sequence>
<feature type="compositionally biased region" description="Polar residues" evidence="1">
    <location>
        <begin position="1"/>
        <end position="10"/>
    </location>
</feature>
<reference evidence="3" key="1">
    <citation type="journal article" date="2020" name="Stud. Mycol.">
        <title>101 Dothideomycetes genomes: a test case for predicting lifestyles and emergence of pathogens.</title>
        <authorList>
            <person name="Haridas S."/>
            <person name="Albert R."/>
            <person name="Binder M."/>
            <person name="Bloem J."/>
            <person name="Labutti K."/>
            <person name="Salamov A."/>
            <person name="Andreopoulos B."/>
            <person name="Baker S."/>
            <person name="Barry K."/>
            <person name="Bills G."/>
            <person name="Bluhm B."/>
            <person name="Cannon C."/>
            <person name="Castanera R."/>
            <person name="Culley D."/>
            <person name="Daum C."/>
            <person name="Ezra D."/>
            <person name="Gonzalez J."/>
            <person name="Henrissat B."/>
            <person name="Kuo A."/>
            <person name="Liang C."/>
            <person name="Lipzen A."/>
            <person name="Lutzoni F."/>
            <person name="Magnuson J."/>
            <person name="Mondo S."/>
            <person name="Nolan M."/>
            <person name="Ohm R."/>
            <person name="Pangilinan J."/>
            <person name="Park H.-J."/>
            <person name="Ramirez L."/>
            <person name="Alfaro M."/>
            <person name="Sun H."/>
            <person name="Tritt A."/>
            <person name="Yoshinaga Y."/>
            <person name="Zwiers L.-H."/>
            <person name="Turgeon B."/>
            <person name="Goodwin S."/>
            <person name="Spatafora J."/>
            <person name="Crous P."/>
            <person name="Grigoriev I."/>
        </authorList>
    </citation>
    <scope>NUCLEOTIDE SEQUENCE</scope>
    <source>
        <strain evidence="3">HMLAC05119</strain>
    </source>
</reference>
<dbReference type="SUPFAM" id="SSF56801">
    <property type="entry name" value="Acetyl-CoA synthetase-like"/>
    <property type="match status" value="1"/>
</dbReference>
<dbReference type="InterPro" id="IPR000873">
    <property type="entry name" value="AMP-dep_synth/lig_dom"/>
</dbReference>
<dbReference type="Pfam" id="PF00501">
    <property type="entry name" value="AMP-binding"/>
    <property type="match status" value="1"/>
</dbReference>